<protein>
    <submittedName>
        <fullName evidence="2">Uncharacterized protein</fullName>
    </submittedName>
</protein>
<keyword evidence="3" id="KW-1185">Reference proteome</keyword>
<accession>A0A6A6M9S3</accession>
<reference evidence="2 3" key="1">
    <citation type="journal article" date="2020" name="Mol. Plant">
        <title>The Chromosome-Based Rubber Tree Genome Provides New Insights into Spurge Genome Evolution and Rubber Biosynthesis.</title>
        <authorList>
            <person name="Liu J."/>
            <person name="Shi C."/>
            <person name="Shi C.C."/>
            <person name="Li W."/>
            <person name="Zhang Q.J."/>
            <person name="Zhang Y."/>
            <person name="Li K."/>
            <person name="Lu H.F."/>
            <person name="Shi C."/>
            <person name="Zhu S.T."/>
            <person name="Xiao Z.Y."/>
            <person name="Nan H."/>
            <person name="Yue Y."/>
            <person name="Zhu X.G."/>
            <person name="Wu Y."/>
            <person name="Hong X.N."/>
            <person name="Fan G.Y."/>
            <person name="Tong Y."/>
            <person name="Zhang D."/>
            <person name="Mao C.L."/>
            <person name="Liu Y.L."/>
            <person name="Hao S.J."/>
            <person name="Liu W.Q."/>
            <person name="Lv M.Q."/>
            <person name="Zhang H.B."/>
            <person name="Liu Y."/>
            <person name="Hu-Tang G.R."/>
            <person name="Wang J.P."/>
            <person name="Wang J.H."/>
            <person name="Sun Y.H."/>
            <person name="Ni S.B."/>
            <person name="Chen W.B."/>
            <person name="Zhang X.C."/>
            <person name="Jiao Y.N."/>
            <person name="Eichler E.E."/>
            <person name="Li G.H."/>
            <person name="Liu X."/>
            <person name="Gao L.Z."/>
        </authorList>
    </citation>
    <scope>NUCLEOTIDE SEQUENCE [LARGE SCALE GENOMIC DNA]</scope>
    <source>
        <strain evidence="3">cv. GT1</strain>
        <tissue evidence="2">Leaf</tissue>
    </source>
</reference>
<sequence>MSNETGSSGERVLVNEAMYRDAVAAQFERLTLEEMRDDMNRILEGMRRDREERARGRDDARDRRQEVRNIGEPRVENLEGEVHVEEEIEEEFEVGNYNYGGRGYRPPRGRGARGRRGRLPRFGEYRYGHIRWSWAFRPIVSFGLEGMLLRSSYKGWATCSSVLWVPSIEFVLPKGIIPDNEDLGRIGSEITDLPENEYLDLVLAKDIATVPWFVSITDSRSLDSSFLGGIASSNIQFSGSLT</sequence>
<evidence type="ECO:0000256" key="1">
    <source>
        <dbReference type="SAM" id="MobiDB-lite"/>
    </source>
</evidence>
<organism evidence="2 3">
    <name type="scientific">Hevea brasiliensis</name>
    <name type="common">Para rubber tree</name>
    <name type="synonym">Siphonia brasiliensis</name>
    <dbReference type="NCBI Taxonomy" id="3981"/>
    <lineage>
        <taxon>Eukaryota</taxon>
        <taxon>Viridiplantae</taxon>
        <taxon>Streptophyta</taxon>
        <taxon>Embryophyta</taxon>
        <taxon>Tracheophyta</taxon>
        <taxon>Spermatophyta</taxon>
        <taxon>Magnoliopsida</taxon>
        <taxon>eudicotyledons</taxon>
        <taxon>Gunneridae</taxon>
        <taxon>Pentapetalae</taxon>
        <taxon>rosids</taxon>
        <taxon>fabids</taxon>
        <taxon>Malpighiales</taxon>
        <taxon>Euphorbiaceae</taxon>
        <taxon>Crotonoideae</taxon>
        <taxon>Micrandreae</taxon>
        <taxon>Hevea</taxon>
    </lineage>
</organism>
<dbReference type="EMBL" id="JAAGAX010000006">
    <property type="protein sequence ID" value="KAF2310452.1"/>
    <property type="molecule type" value="Genomic_DNA"/>
</dbReference>
<evidence type="ECO:0000313" key="2">
    <source>
        <dbReference type="EMBL" id="KAF2310452.1"/>
    </source>
</evidence>
<dbReference type="Proteomes" id="UP000467840">
    <property type="component" value="Chromosome 14"/>
</dbReference>
<name>A0A6A6M9S3_HEVBR</name>
<proteinExistence type="predicted"/>
<gene>
    <name evidence="2" type="ORF">GH714_010778</name>
</gene>
<dbReference type="AlphaFoldDB" id="A0A6A6M9S3"/>
<feature type="region of interest" description="Disordered" evidence="1">
    <location>
        <begin position="49"/>
        <end position="68"/>
    </location>
</feature>
<comment type="caution">
    <text evidence="2">The sequence shown here is derived from an EMBL/GenBank/DDBJ whole genome shotgun (WGS) entry which is preliminary data.</text>
</comment>
<evidence type="ECO:0000313" key="3">
    <source>
        <dbReference type="Proteomes" id="UP000467840"/>
    </source>
</evidence>